<organism evidence="2 3">
    <name type="scientific">Aquipseudomonas campi</name>
    <dbReference type="NCBI Taxonomy" id="2731681"/>
    <lineage>
        <taxon>Bacteria</taxon>
        <taxon>Pseudomonadati</taxon>
        <taxon>Pseudomonadota</taxon>
        <taxon>Gammaproteobacteria</taxon>
        <taxon>Pseudomonadales</taxon>
        <taxon>Pseudomonadaceae</taxon>
        <taxon>Aquipseudomonas</taxon>
    </lineage>
</organism>
<name>A0A6M8F8P4_9GAMM</name>
<dbReference type="Proteomes" id="UP000501379">
    <property type="component" value="Chromosome"/>
</dbReference>
<dbReference type="EMBL" id="CP053697">
    <property type="protein sequence ID" value="QKE62593.1"/>
    <property type="molecule type" value="Genomic_DNA"/>
</dbReference>
<keyword evidence="3" id="KW-1185">Reference proteome</keyword>
<gene>
    <name evidence="2" type="ORF">HNE05_04200</name>
</gene>
<feature type="chain" id="PRO_5026929711" description="Lipoprotein" evidence="1">
    <location>
        <begin position="20"/>
        <end position="242"/>
    </location>
</feature>
<evidence type="ECO:0000256" key="1">
    <source>
        <dbReference type="SAM" id="SignalP"/>
    </source>
</evidence>
<dbReference type="AlphaFoldDB" id="A0A6M8F8P4"/>
<dbReference type="RefSeq" id="WP_173204597.1">
    <property type="nucleotide sequence ID" value="NZ_CP053697.2"/>
</dbReference>
<reference evidence="2" key="1">
    <citation type="submission" date="2020-07" db="EMBL/GenBank/DDBJ databases">
        <title>Nitrate ammonifying Pseudomonas campi sp. nov. isolated from German agricultural grassland.</title>
        <authorList>
            <person name="Timsy T."/>
            <person name="Ulrich A."/>
            <person name="Spanner T."/>
            <person name="Foesel B."/>
            <person name="Kolb S."/>
            <person name="Horn M.A."/>
            <person name="Behrendt U."/>
        </authorList>
    </citation>
    <scope>NUCLEOTIDE SEQUENCE</scope>
    <source>
        <strain evidence="2">S1-A32-2</strain>
    </source>
</reference>
<sequence>MKRNLSLALLLVVASGWYACQRLQAPSPPQQPTAGAPPLQTVSLPSQPVIGVSGSRLIHSSTAQSGTTAAGQIFTPPPGAHTLLKLGFRFHQFNNDGYQPEISYQIMLAEWQVDRPSPVEIWASPAQTLPSISETFKYSWQEFDVPRIKLSAGKQYIAWVTLSDLGNPPGISIGIPDMGPRYRTSPATDPNAVPIHTYAEGRAAFFREANPDGSRTKMTDFAWEEQKPGDNLFFRMLFERAP</sequence>
<accession>A0A6M8F8P4</accession>
<keyword evidence="1" id="KW-0732">Signal</keyword>
<evidence type="ECO:0008006" key="4">
    <source>
        <dbReference type="Google" id="ProtNLM"/>
    </source>
</evidence>
<evidence type="ECO:0000313" key="3">
    <source>
        <dbReference type="Proteomes" id="UP000501379"/>
    </source>
</evidence>
<protein>
    <recommendedName>
        <fullName evidence="4">Lipoprotein</fullName>
    </recommendedName>
</protein>
<feature type="signal peptide" evidence="1">
    <location>
        <begin position="1"/>
        <end position="19"/>
    </location>
</feature>
<dbReference type="PROSITE" id="PS51257">
    <property type="entry name" value="PROKAR_LIPOPROTEIN"/>
    <property type="match status" value="1"/>
</dbReference>
<proteinExistence type="predicted"/>
<dbReference type="KEGG" id="pcam:HNE05_04200"/>
<evidence type="ECO:0000313" key="2">
    <source>
        <dbReference type="EMBL" id="QKE62593.1"/>
    </source>
</evidence>